<feature type="region of interest" description="Disordered" evidence="1">
    <location>
        <begin position="66"/>
        <end position="157"/>
    </location>
</feature>
<dbReference type="AlphaFoldDB" id="A0A7S3MW68"/>
<sequence>MPEPTDPKQKKKIQPTPDYPDLDSDDEEDETVETRKSVKSAEKQLHQRFFINAKDKRDYEKKAIEGRISTQELDFAEHEDQEIGQDPKEVEAKQAAKKAKAEANAEKYLADKNKSEAEKKEETKAAAEEKKIEDAKKPTPAETAGGKSPQAQGKEDAAAFLPPELNPNAAAFAMTSYDDYDERW</sequence>
<proteinExistence type="predicted"/>
<feature type="compositionally biased region" description="Acidic residues" evidence="1">
    <location>
        <begin position="20"/>
        <end position="31"/>
    </location>
</feature>
<evidence type="ECO:0000256" key="1">
    <source>
        <dbReference type="SAM" id="MobiDB-lite"/>
    </source>
</evidence>
<feature type="compositionally biased region" description="Basic and acidic residues" evidence="1">
    <location>
        <begin position="32"/>
        <end position="41"/>
    </location>
</feature>
<reference evidence="2" key="1">
    <citation type="submission" date="2021-01" db="EMBL/GenBank/DDBJ databases">
        <authorList>
            <person name="Corre E."/>
            <person name="Pelletier E."/>
            <person name="Niang G."/>
            <person name="Scheremetjew M."/>
            <person name="Finn R."/>
            <person name="Kale V."/>
            <person name="Holt S."/>
            <person name="Cochrane G."/>
            <person name="Meng A."/>
            <person name="Brown T."/>
            <person name="Cohen L."/>
        </authorList>
    </citation>
    <scope>NUCLEOTIDE SEQUENCE</scope>
    <source>
        <strain evidence="2">S3</strain>
    </source>
</reference>
<name>A0A7S3MW68_9SPIT</name>
<evidence type="ECO:0000313" key="2">
    <source>
        <dbReference type="EMBL" id="CAE0324723.1"/>
    </source>
</evidence>
<feature type="compositionally biased region" description="Basic and acidic residues" evidence="1">
    <location>
        <begin position="85"/>
        <end position="139"/>
    </location>
</feature>
<organism evidence="2">
    <name type="scientific">Strombidium inclinatum</name>
    <dbReference type="NCBI Taxonomy" id="197538"/>
    <lineage>
        <taxon>Eukaryota</taxon>
        <taxon>Sar</taxon>
        <taxon>Alveolata</taxon>
        <taxon>Ciliophora</taxon>
        <taxon>Intramacronucleata</taxon>
        <taxon>Spirotrichea</taxon>
        <taxon>Oligotrichia</taxon>
        <taxon>Strombidiidae</taxon>
        <taxon>Strombidium</taxon>
    </lineage>
</organism>
<accession>A0A7S3MW68</accession>
<gene>
    <name evidence="2" type="ORF">SINC0208_LOCUS5345</name>
</gene>
<dbReference type="EMBL" id="HBIH01013041">
    <property type="protein sequence ID" value="CAE0324723.1"/>
    <property type="molecule type" value="Transcribed_RNA"/>
</dbReference>
<feature type="region of interest" description="Disordered" evidence="1">
    <location>
        <begin position="1"/>
        <end position="41"/>
    </location>
</feature>
<protein>
    <submittedName>
        <fullName evidence="2">Uncharacterized protein</fullName>
    </submittedName>
</protein>